<keyword evidence="3" id="KW-1185">Reference proteome</keyword>
<sequence length="596" mass="64477">MVSNSVEFLKAIKKEDGDPDGRGASSNFGKRCSMDPEPSISRIDDVRLKHPTKYIIRKAATPSAAPPLKRIFIGRSAYESKPGSNGVTNVAYDRTFTRDAELAASSAPSPEVGSPVRFWRTPSGKLVKLDSKSPSMTRPSLGCLGTFVKTQPKIIRLANGKLARISTKKIPSPFARGRRITGNVSGGPFSQFARDTGRLDIPSITAKITSSSEPIDIATLIGTGPASFDDTPLFEKTDDSPVVKVEPMDVDETHEQLGSEERAPTDRALTEEAPGGASPKDESQKSQESLEQPLPSHPQPSLAVALKSVADNSQVGDLGKIREQPLFTQDLVQLPMKESCNVCRVIVPGLKKNMISLEARLTGLVETVQNLIMYLNPLDRRAAELAAAEAAPPSTAESNAPDLSTVSTSLASRAYHFGDTSHDPDSDRIPSMLLPVACRNENRIEMRTVGADEVVNSMGHRPNVVRFIRQPLKSASVLESSSPMRPTHGRIRFVVADRAKTMRTVATSSGGAKADQVESPNPNARIHISQGEDVKPEYGPTPNDRHVSPSDNFAISLGSSSHRHFSVIHFFIHMNKAILAAHLFRTAYSTSRSPSN</sequence>
<reference evidence="2 3" key="2">
    <citation type="submission" date="2018-11" db="EMBL/GenBank/DDBJ databases">
        <authorList>
            <consortium name="Pathogen Informatics"/>
        </authorList>
    </citation>
    <scope>NUCLEOTIDE SEQUENCE [LARGE SCALE GENOMIC DNA]</scope>
    <source>
        <strain evidence="2 3">MHpl1</strain>
    </source>
</reference>
<evidence type="ECO:0000313" key="4">
    <source>
        <dbReference type="WBParaSite" id="HPLM_0000705401-mRNA-1"/>
    </source>
</evidence>
<dbReference type="AlphaFoldDB" id="A0A0N4W9R2"/>
<evidence type="ECO:0000313" key="3">
    <source>
        <dbReference type="Proteomes" id="UP000268014"/>
    </source>
</evidence>
<feature type="region of interest" description="Disordered" evidence="1">
    <location>
        <begin position="10"/>
        <end position="40"/>
    </location>
</feature>
<feature type="compositionally biased region" description="Basic and acidic residues" evidence="1">
    <location>
        <begin position="251"/>
        <end position="270"/>
    </location>
</feature>
<reference evidence="4" key="1">
    <citation type="submission" date="2017-02" db="UniProtKB">
        <authorList>
            <consortium name="WormBaseParasite"/>
        </authorList>
    </citation>
    <scope>IDENTIFICATION</scope>
</reference>
<proteinExistence type="predicted"/>
<organism evidence="4">
    <name type="scientific">Haemonchus placei</name>
    <name type="common">Barber's pole worm</name>
    <dbReference type="NCBI Taxonomy" id="6290"/>
    <lineage>
        <taxon>Eukaryota</taxon>
        <taxon>Metazoa</taxon>
        <taxon>Ecdysozoa</taxon>
        <taxon>Nematoda</taxon>
        <taxon>Chromadorea</taxon>
        <taxon>Rhabditida</taxon>
        <taxon>Rhabditina</taxon>
        <taxon>Rhabditomorpha</taxon>
        <taxon>Strongyloidea</taxon>
        <taxon>Trichostrongylidae</taxon>
        <taxon>Haemonchus</taxon>
    </lineage>
</organism>
<dbReference type="EMBL" id="UZAF01016592">
    <property type="protein sequence ID" value="VDO30784.1"/>
    <property type="molecule type" value="Genomic_DNA"/>
</dbReference>
<dbReference type="OMA" id="HISQGED"/>
<evidence type="ECO:0000256" key="1">
    <source>
        <dbReference type="SAM" id="MobiDB-lite"/>
    </source>
</evidence>
<feature type="region of interest" description="Disordered" evidence="1">
    <location>
        <begin position="226"/>
        <end position="299"/>
    </location>
</feature>
<dbReference type="WBParaSite" id="HPLM_0000705401-mRNA-1">
    <property type="protein sequence ID" value="HPLM_0000705401-mRNA-1"/>
    <property type="gene ID" value="HPLM_0000705401"/>
</dbReference>
<dbReference type="Proteomes" id="UP000268014">
    <property type="component" value="Unassembled WGS sequence"/>
</dbReference>
<evidence type="ECO:0000313" key="2">
    <source>
        <dbReference type="EMBL" id="VDO30784.1"/>
    </source>
</evidence>
<gene>
    <name evidence="2" type="ORF">HPLM_LOCUS7046</name>
</gene>
<feature type="compositionally biased region" description="Basic and acidic residues" evidence="1">
    <location>
        <begin position="10"/>
        <end position="21"/>
    </location>
</feature>
<dbReference type="OrthoDB" id="5876412at2759"/>
<name>A0A0N4W9R2_HAEPC</name>
<protein>
    <submittedName>
        <fullName evidence="4">BLOC-1-related complex subunit 5</fullName>
    </submittedName>
</protein>
<accession>A0A0N4W9R2</accession>